<evidence type="ECO:0000313" key="7">
    <source>
        <dbReference type="Proteomes" id="UP000515163"/>
    </source>
</evidence>
<dbReference type="InterPro" id="IPR002645">
    <property type="entry name" value="STAS_dom"/>
</dbReference>
<dbReference type="InterPro" id="IPR006355">
    <property type="entry name" value="LHPP/HDHD2"/>
</dbReference>
<dbReference type="FunCoup" id="A0A6P8I2M4">
    <property type="interactions" value="239"/>
</dbReference>
<dbReference type="FunFam" id="3.40.50.1000:FF:000060">
    <property type="entry name" value="Haloacid dehalogenase-like hydrolase domain-containing protein 2"/>
    <property type="match status" value="1"/>
</dbReference>
<dbReference type="InterPro" id="IPR023214">
    <property type="entry name" value="HAD_sf"/>
</dbReference>
<dbReference type="PROSITE" id="PS50801">
    <property type="entry name" value="STAS"/>
    <property type="match status" value="1"/>
</dbReference>
<dbReference type="InterPro" id="IPR036412">
    <property type="entry name" value="HAD-like_sf"/>
</dbReference>
<protein>
    <recommendedName>
        <fullName evidence="5">Haloacid dehalogenase-like hydrolase domain-containing protein 2</fullName>
    </recommendedName>
</protein>
<evidence type="ECO:0000256" key="5">
    <source>
        <dbReference type="ARBA" id="ARBA00039666"/>
    </source>
</evidence>
<dbReference type="AlphaFoldDB" id="A0A6P8I2M4"/>
<evidence type="ECO:0000256" key="3">
    <source>
        <dbReference type="ARBA" id="ARBA00022723"/>
    </source>
</evidence>
<dbReference type="GO" id="GO:0046872">
    <property type="term" value="F:metal ion binding"/>
    <property type="evidence" value="ECO:0007669"/>
    <property type="project" value="UniProtKB-KW"/>
</dbReference>
<gene>
    <name evidence="8" type="primary">LOC116295441</name>
</gene>
<dbReference type="NCBIfam" id="TIGR01458">
    <property type="entry name" value="HAD-SF-IIA-hyp3"/>
    <property type="match status" value="1"/>
</dbReference>
<organism evidence="7 8">
    <name type="scientific">Actinia tenebrosa</name>
    <name type="common">Australian red waratah sea anemone</name>
    <dbReference type="NCBI Taxonomy" id="6105"/>
    <lineage>
        <taxon>Eukaryota</taxon>
        <taxon>Metazoa</taxon>
        <taxon>Cnidaria</taxon>
        <taxon>Anthozoa</taxon>
        <taxon>Hexacorallia</taxon>
        <taxon>Actiniaria</taxon>
        <taxon>Actiniidae</taxon>
        <taxon>Actinia</taxon>
    </lineage>
</organism>
<dbReference type="InterPro" id="IPR006357">
    <property type="entry name" value="HAD-SF_hydro_IIA"/>
</dbReference>
<evidence type="ECO:0000256" key="1">
    <source>
        <dbReference type="ARBA" id="ARBA00001946"/>
    </source>
</evidence>
<evidence type="ECO:0000313" key="8">
    <source>
        <dbReference type="RefSeq" id="XP_031559105.1"/>
    </source>
</evidence>
<evidence type="ECO:0000259" key="6">
    <source>
        <dbReference type="PROSITE" id="PS50801"/>
    </source>
</evidence>
<sequence length="278" mass="30481">MASSLRSVLVDLSGTIHIENTVIPGSVDAIKKLRESGLDLRFITNTTKESKRTLLDRLNNIGFDIQAHEVFTSLSAARHLVERRNLRPMLCLQPDALQDFNDIDCSNPNCVVVGLAPDCFNYDTLNKAFRLILDGHPLIAIHKGRYYRRGDGMALGPGPFVAALEYCTDTEAEIVGKPEPAFFHQVLSDLGCDAQSTVMIGDDVRDDIGGSQAIGIKGILVKTGKYREGDERRLSEPPFAVCSDFVAAVNYILSFLPSVKNHLKSSQLDVKGNCSESI</sequence>
<dbReference type="GO" id="GO:0016791">
    <property type="term" value="F:phosphatase activity"/>
    <property type="evidence" value="ECO:0007669"/>
    <property type="project" value="InterPro"/>
</dbReference>
<dbReference type="PANTHER" id="PTHR19288:SF46">
    <property type="entry name" value="HALOACID DEHALOGENASE-LIKE HYDROLASE DOMAIN-CONTAINING PROTEIN 2"/>
    <property type="match status" value="1"/>
</dbReference>
<comment type="similarity">
    <text evidence="2">Belongs to the HAD-like hydrolase superfamily.</text>
</comment>
<evidence type="ECO:0000256" key="4">
    <source>
        <dbReference type="ARBA" id="ARBA00022842"/>
    </source>
</evidence>
<dbReference type="KEGG" id="aten:116295441"/>
<proteinExistence type="inferred from homology"/>
<name>A0A6P8I2M4_ACTTE</name>
<keyword evidence="4" id="KW-0460">Magnesium</keyword>
<dbReference type="OrthoDB" id="426235at2759"/>
<accession>A0A6P8I2M4</accession>
<dbReference type="InParanoid" id="A0A6P8I2M4"/>
<dbReference type="PANTHER" id="PTHR19288">
    <property type="entry name" value="4-NITROPHENYLPHOSPHATASE-RELATED"/>
    <property type="match status" value="1"/>
</dbReference>
<comment type="cofactor">
    <cofactor evidence="1">
        <name>Mg(2+)</name>
        <dbReference type="ChEBI" id="CHEBI:18420"/>
    </cofactor>
</comment>
<dbReference type="RefSeq" id="XP_031559105.1">
    <property type="nucleotide sequence ID" value="XM_031703245.1"/>
</dbReference>
<keyword evidence="3" id="KW-0479">Metal-binding</keyword>
<dbReference type="Pfam" id="PF13344">
    <property type="entry name" value="Hydrolase_6"/>
    <property type="match status" value="1"/>
</dbReference>
<dbReference type="GO" id="GO:0005737">
    <property type="term" value="C:cytoplasm"/>
    <property type="evidence" value="ECO:0007669"/>
    <property type="project" value="TreeGrafter"/>
</dbReference>
<dbReference type="SUPFAM" id="SSF56784">
    <property type="entry name" value="HAD-like"/>
    <property type="match status" value="1"/>
</dbReference>
<dbReference type="Gene3D" id="3.40.50.1000">
    <property type="entry name" value="HAD superfamily/HAD-like"/>
    <property type="match status" value="2"/>
</dbReference>
<reference evidence="8" key="1">
    <citation type="submission" date="2025-08" db="UniProtKB">
        <authorList>
            <consortium name="RefSeq"/>
        </authorList>
    </citation>
    <scope>IDENTIFICATION</scope>
    <source>
        <tissue evidence="8">Tentacle</tissue>
    </source>
</reference>
<dbReference type="Pfam" id="PF13242">
    <property type="entry name" value="Hydrolase_like"/>
    <property type="match status" value="1"/>
</dbReference>
<dbReference type="GeneID" id="116295441"/>
<feature type="domain" description="STAS" evidence="6">
    <location>
        <begin position="1"/>
        <end position="81"/>
    </location>
</feature>
<dbReference type="CDD" id="cd07509">
    <property type="entry name" value="HAD_PPase"/>
    <property type="match status" value="1"/>
</dbReference>
<dbReference type="NCBIfam" id="TIGR01460">
    <property type="entry name" value="HAD-SF-IIA"/>
    <property type="match status" value="1"/>
</dbReference>
<dbReference type="Proteomes" id="UP000515163">
    <property type="component" value="Unplaced"/>
</dbReference>
<keyword evidence="7" id="KW-1185">Reference proteome</keyword>
<evidence type="ECO:0000256" key="2">
    <source>
        <dbReference type="ARBA" id="ARBA00007958"/>
    </source>
</evidence>